<dbReference type="InterPro" id="IPR000120">
    <property type="entry name" value="Amidase"/>
</dbReference>
<dbReference type="Gene3D" id="3.90.1300.10">
    <property type="entry name" value="Amidase signature (AS) domain"/>
    <property type="match status" value="1"/>
</dbReference>
<dbReference type="PANTHER" id="PTHR11895:SF7">
    <property type="entry name" value="GLUTAMYL-TRNA(GLN) AMIDOTRANSFERASE SUBUNIT A, MITOCHONDRIAL"/>
    <property type="match status" value="1"/>
</dbReference>
<dbReference type="InterPro" id="IPR036928">
    <property type="entry name" value="AS_sf"/>
</dbReference>
<dbReference type="EMBL" id="UINC01130033">
    <property type="protein sequence ID" value="SVD10837.1"/>
    <property type="molecule type" value="Genomic_DNA"/>
</dbReference>
<evidence type="ECO:0000259" key="1">
    <source>
        <dbReference type="Pfam" id="PF01425"/>
    </source>
</evidence>
<proteinExistence type="predicted"/>
<organism evidence="2">
    <name type="scientific">marine metagenome</name>
    <dbReference type="NCBI Taxonomy" id="408172"/>
    <lineage>
        <taxon>unclassified sequences</taxon>
        <taxon>metagenomes</taxon>
        <taxon>ecological metagenomes</taxon>
    </lineage>
</organism>
<dbReference type="AlphaFoldDB" id="A0A382SNN5"/>
<reference evidence="2" key="1">
    <citation type="submission" date="2018-05" db="EMBL/GenBank/DDBJ databases">
        <authorList>
            <person name="Lanie J.A."/>
            <person name="Ng W.-L."/>
            <person name="Kazmierczak K.M."/>
            <person name="Andrzejewski T.M."/>
            <person name="Davidsen T.M."/>
            <person name="Wayne K.J."/>
            <person name="Tettelin H."/>
            <person name="Glass J.I."/>
            <person name="Rusch D."/>
            <person name="Podicherti R."/>
            <person name="Tsui H.-C.T."/>
            <person name="Winkler M.E."/>
        </authorList>
    </citation>
    <scope>NUCLEOTIDE SEQUENCE</scope>
</reference>
<sequence length="273" mass="30494">KPGLGRIPAFNPSAPAERGLLSQLMSVQGAICREVKDVRLATEVMSHSDPRDPWWTPVPFHGPRHAHPIKVAFTKASHGYPIHPEIIQGLDRAAAALRAAGYEVEELEVPSILDAAKAWFSVAILEIKEGLDPIARQHGSQTIQDIFDYYYEMSDMVDYQGYMAGVADRSGIVRPWNVFLDEYPLVLTPFMMQPTYDYDYDETFAGSKDIFDSAIYSYGINYMGLPAGSVSIGLVEERPCGIQVVGRRFREDLILDALEVIEQDVGIITPMLW</sequence>
<gene>
    <name evidence="2" type="ORF">METZ01_LOCUS363691</name>
</gene>
<protein>
    <recommendedName>
        <fullName evidence="1">Amidase domain-containing protein</fullName>
    </recommendedName>
</protein>
<dbReference type="PANTHER" id="PTHR11895">
    <property type="entry name" value="TRANSAMIDASE"/>
    <property type="match status" value="1"/>
</dbReference>
<feature type="domain" description="Amidase" evidence="1">
    <location>
        <begin position="1"/>
        <end position="255"/>
    </location>
</feature>
<feature type="non-terminal residue" evidence="2">
    <location>
        <position position="1"/>
    </location>
</feature>
<accession>A0A382SNN5</accession>
<dbReference type="GO" id="GO:0003824">
    <property type="term" value="F:catalytic activity"/>
    <property type="evidence" value="ECO:0007669"/>
    <property type="project" value="InterPro"/>
</dbReference>
<dbReference type="InterPro" id="IPR023631">
    <property type="entry name" value="Amidase_dom"/>
</dbReference>
<name>A0A382SNN5_9ZZZZ</name>
<evidence type="ECO:0000313" key="2">
    <source>
        <dbReference type="EMBL" id="SVD10837.1"/>
    </source>
</evidence>
<dbReference type="SUPFAM" id="SSF75304">
    <property type="entry name" value="Amidase signature (AS) enzymes"/>
    <property type="match status" value="1"/>
</dbReference>
<dbReference type="Pfam" id="PF01425">
    <property type="entry name" value="Amidase"/>
    <property type="match status" value="1"/>
</dbReference>